<dbReference type="Gene3D" id="3.60.20.10">
    <property type="entry name" value="Glutamine Phosphoribosylpyrophosphate, subunit 1, domain 1"/>
    <property type="match status" value="1"/>
</dbReference>
<dbReference type="Proteomes" id="UP000243876">
    <property type="component" value="Unassembled WGS sequence"/>
</dbReference>
<comment type="similarity">
    <text evidence="2">Belongs to the peptidase T1A family.</text>
</comment>
<organism evidence="5 6">
    <name type="scientific">Sporidiobolus salmonicolor</name>
    <name type="common">Yeast-like fungus</name>
    <name type="synonym">Sporobolomyces salmonicolor</name>
    <dbReference type="NCBI Taxonomy" id="5005"/>
    <lineage>
        <taxon>Eukaryota</taxon>
        <taxon>Fungi</taxon>
        <taxon>Dikarya</taxon>
        <taxon>Basidiomycota</taxon>
        <taxon>Pucciniomycotina</taxon>
        <taxon>Microbotryomycetes</taxon>
        <taxon>Sporidiobolales</taxon>
        <taxon>Sporidiobolaceae</taxon>
        <taxon>Sporobolomyces</taxon>
    </lineage>
</organism>
<dbReference type="GO" id="GO:0019773">
    <property type="term" value="C:proteasome core complex, alpha-subunit complex"/>
    <property type="evidence" value="ECO:0007669"/>
    <property type="project" value="UniProtKB-UniRule"/>
</dbReference>
<dbReference type="PROSITE" id="PS51475">
    <property type="entry name" value="PROTEASOME_ALPHA_2"/>
    <property type="match status" value="1"/>
</dbReference>
<dbReference type="OrthoDB" id="40134at2759"/>
<evidence type="ECO:0000259" key="4">
    <source>
        <dbReference type="Pfam" id="PF10584"/>
    </source>
</evidence>
<name>A0A0D6EMP6_SPOSA</name>
<feature type="region of interest" description="Disordered" evidence="3">
    <location>
        <begin position="281"/>
        <end position="300"/>
    </location>
</feature>
<evidence type="ECO:0000256" key="2">
    <source>
        <dbReference type="PROSITE-ProRule" id="PRU00808"/>
    </source>
</evidence>
<dbReference type="InterPro" id="IPR001353">
    <property type="entry name" value="Proteasome_sua/b"/>
</dbReference>
<dbReference type="InterPro" id="IPR029055">
    <property type="entry name" value="Ntn_hydrolases_N"/>
</dbReference>
<dbReference type="CDD" id="cd03751">
    <property type="entry name" value="proteasome_alpha_type_3"/>
    <property type="match status" value="1"/>
</dbReference>
<sequence>MASPRHRPLLLILSAHASRHGSSIGTGYDLSTSTYSPDGRIFQVRSLFLPPPPSFLSLSRSTSSPLLPTAQGSCAPLAGSEHSLIPHNGPPQVEYAGKAVENSGTVIGLRCKDGVVLAVEKLVLSKLLVPGANRRIASVDLHAGVATAGLLADGRHLAGRARDECESYRENYHTRVPTKVSSPSFARDRALPSTPRTILTPPPSLQILAERLAMYFQAYTLYSSVRPFGLSALVAGWDAPAAVEGSDTLVERRSEGKPALYMVEPSGTFWVRFFPQARQGGRRRPDAAADEGATDEQQGYRGIAIGKGRQLAKTEIEKLPLDTLTAEEALVEAARIATSRPACPLPLRALPQSGLTLSAPPLLVETSIHTVHDDTKDKDFELEMTWISPRSGWKHQPVPQDLADAAEKKAKEIIDAANEMEE</sequence>
<dbReference type="InterPro" id="IPR050115">
    <property type="entry name" value="Proteasome_alpha"/>
</dbReference>
<dbReference type="InterPro" id="IPR023332">
    <property type="entry name" value="Proteasome_alpha-type"/>
</dbReference>
<dbReference type="GO" id="GO:0006511">
    <property type="term" value="P:ubiquitin-dependent protein catabolic process"/>
    <property type="evidence" value="ECO:0007669"/>
    <property type="project" value="InterPro"/>
</dbReference>
<dbReference type="EMBL" id="CENE01000012">
    <property type="protein sequence ID" value="CEQ41229.1"/>
    <property type="molecule type" value="Genomic_DNA"/>
</dbReference>
<keyword evidence="1 2" id="KW-0647">Proteasome</keyword>
<dbReference type="Pfam" id="PF10584">
    <property type="entry name" value="Proteasome_A_N"/>
    <property type="match status" value="1"/>
</dbReference>
<evidence type="ECO:0000256" key="3">
    <source>
        <dbReference type="SAM" id="MobiDB-lite"/>
    </source>
</evidence>
<dbReference type="Pfam" id="PF00227">
    <property type="entry name" value="Proteasome"/>
    <property type="match status" value="2"/>
</dbReference>
<proteinExistence type="inferred from homology"/>
<feature type="domain" description="Proteasome alpha-type subunits" evidence="4">
    <location>
        <begin position="28"/>
        <end position="44"/>
    </location>
</feature>
<protein>
    <submittedName>
        <fullName evidence="5">SPOSA6832_02915-mRNA-1:cds</fullName>
    </submittedName>
</protein>
<evidence type="ECO:0000256" key="1">
    <source>
        <dbReference type="ARBA" id="ARBA00022942"/>
    </source>
</evidence>
<gene>
    <name evidence="5" type="primary">SPOSA6832_02915</name>
</gene>
<evidence type="ECO:0000313" key="6">
    <source>
        <dbReference type="Proteomes" id="UP000243876"/>
    </source>
</evidence>
<dbReference type="InterPro" id="IPR000426">
    <property type="entry name" value="Proteasome_asu_N"/>
</dbReference>
<accession>A0A0D6EMP6</accession>
<dbReference type="SUPFAM" id="SSF56235">
    <property type="entry name" value="N-terminal nucleophile aminohydrolases (Ntn hydrolases)"/>
    <property type="match status" value="1"/>
</dbReference>
<keyword evidence="6" id="KW-1185">Reference proteome</keyword>
<dbReference type="PANTHER" id="PTHR11599">
    <property type="entry name" value="PROTEASOME SUBUNIT ALPHA/BETA"/>
    <property type="match status" value="1"/>
</dbReference>
<evidence type="ECO:0000313" key="5">
    <source>
        <dbReference type="EMBL" id="CEQ41229.1"/>
    </source>
</evidence>
<dbReference type="AlphaFoldDB" id="A0A0D6EMP6"/>
<reference evidence="6" key="1">
    <citation type="submission" date="2015-02" db="EMBL/GenBank/DDBJ databases">
        <authorList>
            <person name="Gon?alves P."/>
        </authorList>
    </citation>
    <scope>NUCLEOTIDE SEQUENCE [LARGE SCALE GENOMIC DNA]</scope>
</reference>